<keyword evidence="4 6" id="KW-0378">Hydrolase</keyword>
<dbReference type="InterPro" id="IPR023828">
    <property type="entry name" value="Peptidase_S8_Ser-AS"/>
</dbReference>
<feature type="domain" description="Subtilisin-like protease fibronectin type-III" evidence="10">
    <location>
        <begin position="2725"/>
        <end position="2821"/>
    </location>
</feature>
<feature type="compositionally biased region" description="Basic and acidic residues" evidence="7">
    <location>
        <begin position="2284"/>
        <end position="2293"/>
    </location>
</feature>
<feature type="compositionally biased region" description="Basic and acidic residues" evidence="7">
    <location>
        <begin position="844"/>
        <end position="860"/>
    </location>
</feature>
<feature type="domain" description="Peptidase S8/S53" evidence="8">
    <location>
        <begin position="2220"/>
        <end position="2670"/>
    </location>
</feature>
<sequence>MGNLPKGGALSISSFHTNMLQEVVGSSSASKYLLRSYKRSFNGFVAELTREEMKRLSAMKGVVSVFPNEKKQLLTTRSWDFMGFPQKVTRNTTESDIVVGMLDSGIWPESASFSDKGFGPPPSKWKGTCETSTNFTCNNKIIGARYYRSSGSVPEGEFESARDANGHGTHTASTAAGGIVDDASLLGVASGTARGGVPSARIAVYKICWSDGCFSADILAAFDDAIADGVDIISLSVGGSSPNDYFRDPIAIGAFHSMKNGILTSNSAGNSGPDLASITNFSPWSLSVAASTIDRKFLTKLVLGDNQVYEDSISLNTFKMKDMHPIIYAGDAPNRAGGFTGSESRLCTDDSLDKSLVTGKIVFCDGSSRGQAVLAAGAAGTIIPDEGNEGRTFSFPVPTSCLDTSDTSKIQQYMNSASNATAKIERSIAVKEESAPIVASFSSRGPNPVTTDILSPDITAPGVQILAAWTEASPLTDVPGDKRVAKYNIISGTSMSCPHASGAAAYVKSFHPTWSPAAIKSALMTTATPMNVKTNTDLEFAYGAGHLNPVKARNPGLVYDTGAADYIKFLCGQGYSTENLRLITGDDSSCTKATNGTVWDLNYPSFTLTTRDGKTVTRTFARTVTNVGSAVSTYKVKVTASPGLTVKVEPSVLSFKSLGQKKTFTVTATAAGDELKLTGSLVWDDGVFQEYIVYMGDLPKGQVSVSSLHANMLQEVTGSSASEYLLHSYKRSFNGFVAKLTEEESKKLSSMDGVVSVFPNGKKKLLTTRSWDFIGFPVEANRTTTESDIIVGMLDTGIWPESASFSDEGYGPPPTKWKGTCQTSSNFTCNNKIIGAKYYRSDGKVPRRDFPSPRDSEGHGSHTASTAAGNLVGGASLLGIGTGTARGGAPSARISVYKICWADGCYDADILAAFDDAIADGVDVISLSVGGFSPLDYFEDSIAIGAFHSMKSGILTSNSAGNSGPDAASITNFSPWSLSVAASVIDRKFVTPLHLGNNQTYVGVLSLNTFEMNDMVPLIYGGDAPNTSAGYDGSSSRYCYEDSLDKSLVTGKIVLCDELSLGVGALSAGAVGTVMPHEGNTEYSFNFPIAASCLDSVYTSNVHEYINSTSTPTANIQKTTEAKNELAPFVVSFSSRGPNPITRDILSPDIAAPGVDILAAWTGASSLTGVPGDTRVVPYNIISGTSMACPHASGAAAYVKSFHPTWSPSAIKSAIMTTASPMSVETNTDLEFAYGAGQLNPLQAANPGLVYDAGAADYIKFLCGQGYNDTKLQLITGDNSTCSAATNGTVWDLNYPSFAVSTEHGAGVIRSFTRTVTNVGSPVSTYKAIVLGPPELSIRVEPGVLSFKSLGETQTFTVTVGVAALSSPVISGSLVWDDGVYQEYIVYMGDLPKGQVSASSLQANILQEVTGSGSEYLLHSYKRSFNGFVARLTEEESKELSSMDGVVSVFPNGKKKLFTTRSWDFIGFPLEANKTTTESDIIVGMLDTGIRPESASFSDEGFGPPPSKWKGTCQTSSNFTCNNKIIGAKYYRSDGFIPSVDFASPRDTEGHGTHTASTAAGNVVSGASLLGLGAGTARGGTPSARIAVYKICWADGCYDADILAAFDDAIADGVDIISLSVGGSFPLDYFEDPIAIGAFHSMKNGILTSNAGGNSGPDPASITNFSPWSLSVAASVIDRKFLTALHLGNNLTYEGDLSLNTFEMNDMVPLIYGGDAPNTSAGSDAHYYSTPTANIQKTTEVKNELAPFVVWFSSRGPNPITRDILSPDIAAPGVDILAAWTGASSLTGVPGDTRVVPYNIISGTSMACPHASGAAAYVKSFHPTWSPAAIKSALMTTASRLSVETNTDLEFAYGAGQLNPLLAANPGLVYDAGEADYIKFLCGQGYNTTKLHLVTGENITCSAATNGTVWDLNYPSFAVSTDNGVGVTRTFTRTVTNVGSPVSTYKANVAGPPELSIQVEPSVLSFKSLGETQTFTVTVGVAALSSPVISGLKPRTPLEEYAKRLNYKTLLKLSSLGLDDNSHVAVKKVDGRGQAAEREFELMHVMKENLIRQGAGDWMFKIIQDRWEKTLKHPLHAAAYFLNPRFQYRRGVGSDPELLQVVHDVFAKLNLTTKSLGQFGNEEYIVYMGDLPKGQVSASSLHANILQQVTGSSASQYLLHSYKKSFNGFVAKLTEEESKKLSGMDGVVSVFPNGKKKLLTTRSWDFIGFPLEANRTTTESDIIVGMLDTGIWPEADSFSDEGYGPPPTKWQGTCQTSSNFTCNNKIIGARYYRSDGNVPPEDFASPRDTEGHGTHTASTAAGNVVSGASLLGLGAGTARGGTPSARIAVYKICWADGCYDADILAAFDDAIADGVNIISLSVGGSFPLDYFEDSIAIGAFHSMKNGILTSNAGGNSGPDPGSITNFSPWSLSVAASVIDRKFLTALHLGNNLTYEGELSLNTFEMNGMVPLIYGGDAPNTSAGSDASYSRYCYEGTLNTSLVTGKIVFCDQLSDGVGAMSAGAVGTVMPSDGYTDLSLAFPLPTSCLDSNYTTNVHEYINSTSTPTANIQKSTEAKNELAPFVVWFSSRGPNPITRDILSPDIAAPGVNILAAWTEASSLTGVPGDTRVVPYNIISGTSMACPHASGAAAYVKSFNPTWSPAAIKSALMTTASPLSAETNTDLEFSYGAGQLNPLQAANPGLVYDAGEADYIKFLCGQGYNTTKLHLVTGENITCSAATNGTVWDLNYPSFAISTEHEAGVNRTFTRTVTNVGSPVSTYKAIVVGPPEFSIKVEPGVLSFKSLGETQTFTVTVGVAALSNPVISGSLVWDDGVYKVRSPIVAYVF</sequence>
<feature type="active site" description="Charge relay system" evidence="6">
    <location>
        <position position="2292"/>
    </location>
</feature>
<keyword evidence="5 6" id="KW-0720">Serine protease</keyword>
<dbReference type="Pfam" id="PF00082">
    <property type="entry name" value="Peptidase_S8"/>
    <property type="match status" value="4"/>
</dbReference>
<feature type="active site" description="Charge relay system" evidence="6">
    <location>
        <position position="1805"/>
    </location>
</feature>
<evidence type="ECO:0000256" key="2">
    <source>
        <dbReference type="ARBA" id="ARBA00022670"/>
    </source>
</evidence>
<feature type="domain" description="Inhibitor I9" evidence="9">
    <location>
        <begin position="1384"/>
        <end position="1454"/>
    </location>
</feature>
<keyword evidence="2 6" id="KW-0645">Protease</keyword>
<evidence type="ECO:0000256" key="3">
    <source>
        <dbReference type="ARBA" id="ARBA00022729"/>
    </source>
</evidence>
<keyword evidence="3" id="KW-0732">Signal</keyword>
<dbReference type="Gene3D" id="3.40.50.200">
    <property type="entry name" value="Peptidase S8/S53 domain"/>
    <property type="match status" value="4"/>
</dbReference>
<evidence type="ECO:0000259" key="8">
    <source>
        <dbReference type="Pfam" id="PF00082"/>
    </source>
</evidence>
<organism evidence="11 12">
    <name type="scientific">Vitis vinifera</name>
    <name type="common">Grape</name>
    <dbReference type="NCBI Taxonomy" id="29760"/>
    <lineage>
        <taxon>Eukaryota</taxon>
        <taxon>Viridiplantae</taxon>
        <taxon>Streptophyta</taxon>
        <taxon>Embryophyta</taxon>
        <taxon>Tracheophyta</taxon>
        <taxon>Spermatophyta</taxon>
        <taxon>Magnoliopsida</taxon>
        <taxon>eudicotyledons</taxon>
        <taxon>Gunneridae</taxon>
        <taxon>Pentapetalae</taxon>
        <taxon>rosids</taxon>
        <taxon>Vitales</taxon>
        <taxon>Vitaceae</taxon>
        <taxon>Viteae</taxon>
        <taxon>Vitis</taxon>
    </lineage>
</organism>
<dbReference type="SUPFAM" id="SSF53098">
    <property type="entry name" value="Ribonuclease H-like"/>
    <property type="match status" value="1"/>
</dbReference>
<feature type="domain" description="Inhibitor I9" evidence="9">
    <location>
        <begin position="14"/>
        <end position="72"/>
    </location>
</feature>
<feature type="domain" description="Subtilisin-like protease fibronectin type-III" evidence="10">
    <location>
        <begin position="600"/>
        <end position="687"/>
    </location>
</feature>
<feature type="domain" description="Inhibitor I9" evidence="9">
    <location>
        <begin position="2124"/>
        <end position="2195"/>
    </location>
</feature>
<evidence type="ECO:0000256" key="4">
    <source>
        <dbReference type="ARBA" id="ARBA00022801"/>
    </source>
</evidence>
<evidence type="ECO:0000259" key="9">
    <source>
        <dbReference type="Pfam" id="PF05922"/>
    </source>
</evidence>
<dbReference type="InterPro" id="IPR012337">
    <property type="entry name" value="RNaseH-like_sf"/>
</dbReference>
<name>A0ABY9D0H4_VITVI</name>
<feature type="region of interest" description="Disordered" evidence="7">
    <location>
        <begin position="844"/>
        <end position="867"/>
    </location>
</feature>
<proteinExistence type="inferred from homology"/>
<reference evidence="11 12" key="1">
    <citation type="journal article" date="2023" name="Hortic Res">
        <title>The complete reference genome for grapevine (Vitis vinifera L.) genetics and breeding.</title>
        <authorList>
            <person name="Shi X."/>
            <person name="Cao S."/>
            <person name="Wang X."/>
            <person name="Huang S."/>
            <person name="Wang Y."/>
            <person name="Liu Z."/>
            <person name="Liu W."/>
            <person name="Leng X."/>
            <person name="Peng Y."/>
            <person name="Wang N."/>
            <person name="Wang Y."/>
            <person name="Ma Z."/>
            <person name="Xu X."/>
            <person name="Zhang F."/>
            <person name="Xue H."/>
            <person name="Zhong H."/>
            <person name="Wang Y."/>
            <person name="Zhang K."/>
            <person name="Velt A."/>
            <person name="Avia K."/>
            <person name="Holtgrawe D."/>
            <person name="Grimplet J."/>
            <person name="Matus J.T."/>
            <person name="Ware D."/>
            <person name="Wu X."/>
            <person name="Wang H."/>
            <person name="Liu C."/>
            <person name="Fang Y."/>
            <person name="Rustenholz C."/>
            <person name="Cheng Z."/>
            <person name="Xiao H."/>
            <person name="Zhou Y."/>
        </authorList>
    </citation>
    <scope>NUCLEOTIDE SEQUENCE [LARGE SCALE GENOMIC DNA]</scope>
    <source>
        <strain evidence="12">cv. Pinot noir / PN40024</strain>
        <tissue evidence="11">Leaf</tissue>
    </source>
</reference>
<feature type="region of interest" description="Disordered" evidence="7">
    <location>
        <begin position="2277"/>
        <end position="2299"/>
    </location>
</feature>
<comment type="similarity">
    <text evidence="1 6">Belongs to the peptidase S8 family.</text>
</comment>
<accession>A0ABY9D0H4</accession>
<evidence type="ECO:0000313" key="12">
    <source>
        <dbReference type="Proteomes" id="UP001227230"/>
    </source>
</evidence>
<dbReference type="PANTHER" id="PTHR10795">
    <property type="entry name" value="PROPROTEIN CONVERTASE SUBTILISIN/KEXIN"/>
    <property type="match status" value="1"/>
</dbReference>
<gene>
    <name evidence="11" type="ORF">VitviT2T_019321</name>
</gene>
<feature type="active site" description="Charge relay system" evidence="6">
    <location>
        <position position="2619"/>
    </location>
</feature>
<dbReference type="InterPro" id="IPR000209">
    <property type="entry name" value="Peptidase_S8/S53_dom"/>
</dbReference>
<feature type="active site" description="Charge relay system" evidence="6">
    <location>
        <position position="795"/>
    </location>
</feature>
<feature type="active site" description="Charge relay system" evidence="6">
    <location>
        <position position="494"/>
    </location>
</feature>
<feature type="domain" description="Peptidase S8/S53" evidence="8">
    <location>
        <begin position="95"/>
        <end position="545"/>
    </location>
</feature>
<dbReference type="Pfam" id="PF05922">
    <property type="entry name" value="Inhibitor_I9"/>
    <property type="match status" value="4"/>
</dbReference>
<feature type="active site" description="Charge relay system" evidence="6">
    <location>
        <position position="859"/>
    </location>
</feature>
<dbReference type="InterPro" id="IPR034197">
    <property type="entry name" value="Peptidases_S8_3"/>
</dbReference>
<dbReference type="InterPro" id="IPR036852">
    <property type="entry name" value="Peptidase_S8/S53_dom_sf"/>
</dbReference>
<dbReference type="Gene3D" id="2.60.40.2310">
    <property type="match status" value="4"/>
</dbReference>
<dbReference type="CDD" id="cd02120">
    <property type="entry name" value="PA_subtilisin_like"/>
    <property type="match status" value="3"/>
</dbReference>
<dbReference type="Proteomes" id="UP001227230">
    <property type="component" value="Chromosome 13"/>
</dbReference>
<evidence type="ECO:0008006" key="13">
    <source>
        <dbReference type="Google" id="ProtNLM"/>
    </source>
</evidence>
<dbReference type="InterPro" id="IPR010259">
    <property type="entry name" value="S8pro/Inhibitor_I9"/>
</dbReference>
<dbReference type="InterPro" id="IPR015500">
    <property type="entry name" value="Peptidase_S8_subtilisin-rel"/>
</dbReference>
<feature type="domain" description="Subtilisin-like protease fibronectin type-III" evidence="10">
    <location>
        <begin position="1292"/>
        <end position="1381"/>
    </location>
</feature>
<evidence type="ECO:0000313" key="11">
    <source>
        <dbReference type="EMBL" id="WKA01013.1"/>
    </source>
</evidence>
<feature type="domain" description="Subtilisin-like protease fibronectin type-III" evidence="10">
    <location>
        <begin position="1911"/>
        <end position="1982"/>
    </location>
</feature>
<feature type="active site" description="Charge relay system" evidence="6">
    <location>
        <position position="103"/>
    </location>
</feature>
<dbReference type="PROSITE" id="PS51892">
    <property type="entry name" value="SUBTILASE"/>
    <property type="match status" value="4"/>
</dbReference>
<feature type="active site" description="Charge relay system" evidence="6">
    <location>
        <position position="1186"/>
    </location>
</feature>
<feature type="active site" description="Charge relay system" evidence="6">
    <location>
        <position position="167"/>
    </location>
</feature>
<feature type="active site" description="Charge relay system" evidence="6">
    <location>
        <position position="1551"/>
    </location>
</feature>
<dbReference type="InterPro" id="IPR045051">
    <property type="entry name" value="SBT"/>
</dbReference>
<dbReference type="EMBL" id="CP126660">
    <property type="protein sequence ID" value="WKA01013.1"/>
    <property type="molecule type" value="Genomic_DNA"/>
</dbReference>
<dbReference type="Pfam" id="PF17766">
    <property type="entry name" value="fn3_6"/>
    <property type="match status" value="4"/>
</dbReference>
<dbReference type="InterPro" id="IPR041469">
    <property type="entry name" value="Subtilisin-like_FN3"/>
</dbReference>
<feature type="active site" description="Charge relay system" evidence="6">
    <location>
        <position position="2228"/>
    </location>
</feature>
<feature type="domain" description="Peptidase S8/S53" evidence="8">
    <location>
        <begin position="787"/>
        <end position="1237"/>
    </location>
</feature>
<dbReference type="Gene3D" id="3.30.70.80">
    <property type="entry name" value="Peptidase S8 propeptide/proteinase inhibitor I9"/>
    <property type="match status" value="2"/>
</dbReference>
<evidence type="ECO:0000256" key="6">
    <source>
        <dbReference type="PROSITE-ProRule" id="PRU01240"/>
    </source>
</evidence>
<dbReference type="PROSITE" id="PS00138">
    <property type="entry name" value="SUBTILASE_SER"/>
    <property type="match status" value="4"/>
</dbReference>
<dbReference type="PRINTS" id="PR00723">
    <property type="entry name" value="SUBTILISIN"/>
</dbReference>
<dbReference type="SUPFAM" id="SSF52743">
    <property type="entry name" value="Subtilisin-like"/>
    <property type="match status" value="4"/>
</dbReference>
<feature type="domain" description="Peptidase S8/S53" evidence="8">
    <location>
        <begin position="1479"/>
        <end position="1856"/>
    </location>
</feature>
<keyword evidence="12" id="KW-1185">Reference proteome</keyword>
<feature type="domain" description="Inhibitor I9" evidence="9">
    <location>
        <begin position="691"/>
        <end position="762"/>
    </location>
</feature>
<evidence type="ECO:0000256" key="7">
    <source>
        <dbReference type="SAM" id="MobiDB-lite"/>
    </source>
</evidence>
<evidence type="ECO:0000259" key="10">
    <source>
        <dbReference type="Pfam" id="PF17766"/>
    </source>
</evidence>
<dbReference type="InterPro" id="IPR037045">
    <property type="entry name" value="S8pro/Inhibitor_I9_sf"/>
</dbReference>
<evidence type="ECO:0000256" key="1">
    <source>
        <dbReference type="ARBA" id="ARBA00011073"/>
    </source>
</evidence>
<dbReference type="CDD" id="cd04852">
    <property type="entry name" value="Peptidases_S8_3"/>
    <property type="match status" value="4"/>
</dbReference>
<feature type="active site" description="Charge relay system" evidence="6">
    <location>
        <position position="1487"/>
    </location>
</feature>
<protein>
    <recommendedName>
        <fullName evidence="13">Cucumisin</fullName>
    </recommendedName>
</protein>
<dbReference type="Gene3D" id="3.50.30.30">
    <property type="match status" value="4"/>
</dbReference>
<evidence type="ECO:0000256" key="5">
    <source>
        <dbReference type="ARBA" id="ARBA00022825"/>
    </source>
</evidence>